<proteinExistence type="predicted"/>
<evidence type="ECO:0000313" key="2">
    <source>
        <dbReference type="Proteomes" id="UP001292094"/>
    </source>
</evidence>
<sequence>MGVISWCRFDVTFISHHHLLKGKGLHQGVSLLSSGKKYTSGEIYVEEMELKERRDSVYTGWQSVAGRRCPSTLRETGQRKVASLLTHCLAPHTTKENLKAVCVEVRQCLPQRVRTNLLKEVTSQQLDLHNPSLLIKLINLHLLSDVTHIHLTCNEEVEVNQTLPLGYHDLDDLEREMKTLGDLHLESLQMEGITLPPGLLSLILRCSPYLQYLRLSGELCNEALHFLQNYPSPCLHSLHLHTTSLISITDQEVVRALVGTQGDICQMTQDICLHGNLNNINPIRVSGLQHLSVVSPTVTVAGALVLMKALKNLRYFHYTWICPVADTLLLLNKISPHSNISFSLKHLDISVPSEETLRNLVTLCPDVCHLEVESCKPDLSSLELLSGFSKLTTLHLRLVDEAIILSALKAVGSRLLELKVEFEECSLQPLSASTLTAFQSHCPNLQSFELLNVHITVESDELHIPNLINSKTKTLAFAEVQHLALSGSVSRPSVLKCLISGNKCLKSLSLNVNKDVLTDQVLTFLLQRNDLLHLTSVQLGGGCLSPSSLVSLLSLPSLSTLSLNIKNFPFIKSSMFTTFQDQLQVGNYKCVFENVDQEC</sequence>
<reference evidence="1" key="1">
    <citation type="submission" date="2023-11" db="EMBL/GenBank/DDBJ databases">
        <title>Genome assemblies of two species of porcelain crab, Petrolisthes cinctipes and Petrolisthes manimaculis (Anomura: Porcellanidae).</title>
        <authorList>
            <person name="Angst P."/>
        </authorList>
    </citation>
    <scope>NUCLEOTIDE SEQUENCE</scope>
    <source>
        <strain evidence="1">PB745_02</strain>
        <tissue evidence="1">Gill</tissue>
    </source>
</reference>
<gene>
    <name evidence="1" type="ORF">Pmani_014629</name>
</gene>
<dbReference type="AlphaFoldDB" id="A0AAE1PVN3"/>
<organism evidence="1 2">
    <name type="scientific">Petrolisthes manimaculis</name>
    <dbReference type="NCBI Taxonomy" id="1843537"/>
    <lineage>
        <taxon>Eukaryota</taxon>
        <taxon>Metazoa</taxon>
        <taxon>Ecdysozoa</taxon>
        <taxon>Arthropoda</taxon>
        <taxon>Crustacea</taxon>
        <taxon>Multicrustacea</taxon>
        <taxon>Malacostraca</taxon>
        <taxon>Eumalacostraca</taxon>
        <taxon>Eucarida</taxon>
        <taxon>Decapoda</taxon>
        <taxon>Pleocyemata</taxon>
        <taxon>Anomura</taxon>
        <taxon>Galatheoidea</taxon>
        <taxon>Porcellanidae</taxon>
        <taxon>Petrolisthes</taxon>
    </lineage>
</organism>
<dbReference type="Gene3D" id="3.80.10.10">
    <property type="entry name" value="Ribonuclease Inhibitor"/>
    <property type="match status" value="1"/>
</dbReference>
<protein>
    <submittedName>
        <fullName evidence="1">Uncharacterized protein</fullName>
    </submittedName>
</protein>
<accession>A0AAE1PVN3</accession>
<comment type="caution">
    <text evidence="1">The sequence shown here is derived from an EMBL/GenBank/DDBJ whole genome shotgun (WGS) entry which is preliminary data.</text>
</comment>
<dbReference type="EMBL" id="JAWZYT010001244">
    <property type="protein sequence ID" value="KAK4314067.1"/>
    <property type="molecule type" value="Genomic_DNA"/>
</dbReference>
<keyword evidence="2" id="KW-1185">Reference proteome</keyword>
<evidence type="ECO:0000313" key="1">
    <source>
        <dbReference type="EMBL" id="KAK4314067.1"/>
    </source>
</evidence>
<dbReference type="InterPro" id="IPR032675">
    <property type="entry name" value="LRR_dom_sf"/>
</dbReference>
<dbReference type="Proteomes" id="UP001292094">
    <property type="component" value="Unassembled WGS sequence"/>
</dbReference>
<name>A0AAE1PVN3_9EUCA</name>